<evidence type="ECO:0000256" key="4">
    <source>
        <dbReference type="ARBA" id="ARBA00022771"/>
    </source>
</evidence>
<keyword evidence="9" id="KW-0804">Transcription</keyword>
<dbReference type="PANTHER" id="PTHR46600:SF1">
    <property type="entry name" value="THAP DOMAIN-CONTAINING PROTEIN 1"/>
    <property type="match status" value="1"/>
</dbReference>
<keyword evidence="7" id="KW-0175">Coiled coil</keyword>
<dbReference type="GeneID" id="110249366"/>
<comment type="similarity">
    <text evidence="2">Belongs to the THAP1 family.</text>
</comment>
<evidence type="ECO:0000256" key="12">
    <source>
        <dbReference type="PROSITE-ProRule" id="PRU00309"/>
    </source>
</evidence>
<dbReference type="RefSeq" id="XP_020911599.1">
    <property type="nucleotide sequence ID" value="XM_021055940.2"/>
</dbReference>
<dbReference type="SUPFAM" id="SSF57716">
    <property type="entry name" value="Glucocorticoid receptor-like (DNA-binding domain)"/>
    <property type="match status" value="1"/>
</dbReference>
<feature type="domain" description="THAP-type" evidence="13">
    <location>
        <begin position="1"/>
        <end position="87"/>
    </location>
</feature>
<dbReference type="OrthoDB" id="5989888at2759"/>
<evidence type="ECO:0000256" key="7">
    <source>
        <dbReference type="ARBA" id="ARBA00023054"/>
    </source>
</evidence>
<keyword evidence="3" id="KW-0479">Metal-binding</keyword>
<dbReference type="SMART" id="SM00980">
    <property type="entry name" value="THAP"/>
    <property type="match status" value="1"/>
</dbReference>
<name>A0A913XZ84_EXADI</name>
<evidence type="ECO:0000256" key="5">
    <source>
        <dbReference type="ARBA" id="ARBA00022833"/>
    </source>
</evidence>
<evidence type="ECO:0000256" key="1">
    <source>
        <dbReference type="ARBA" id="ARBA00004642"/>
    </source>
</evidence>
<evidence type="ECO:0000256" key="9">
    <source>
        <dbReference type="ARBA" id="ARBA00023163"/>
    </source>
</evidence>
<evidence type="ECO:0000259" key="13">
    <source>
        <dbReference type="PROSITE" id="PS50950"/>
    </source>
</evidence>
<evidence type="ECO:0000256" key="8">
    <source>
        <dbReference type="ARBA" id="ARBA00023125"/>
    </source>
</evidence>
<keyword evidence="10" id="KW-0539">Nucleus</keyword>
<keyword evidence="5" id="KW-0862">Zinc</keyword>
<dbReference type="PROSITE" id="PS50950">
    <property type="entry name" value="ZF_THAP"/>
    <property type="match status" value="1"/>
</dbReference>
<dbReference type="KEGG" id="epa:110249366"/>
<keyword evidence="11" id="KW-0131">Cell cycle</keyword>
<dbReference type="InterPro" id="IPR026516">
    <property type="entry name" value="THAP1/10"/>
</dbReference>
<dbReference type="AlphaFoldDB" id="A0A913XZ84"/>
<evidence type="ECO:0000256" key="10">
    <source>
        <dbReference type="ARBA" id="ARBA00023242"/>
    </source>
</evidence>
<sequence length="223" mass="25471">MVHCCVPECTNHSSKTTSVSYHKIPMDVKLRKAWLERLRRDNLPTVENCYVCSDYCDKTCFKLDFREELTGERGKRRLNANAVPSIFAFNSSNRPRQKKRSATEDRTLRKQTLEELLKEPTPTLEAEASTISDDLTDTSYDLSIHESTSRDFSAQCCLESVPFVITKNASTQTDTLNSCIEDQVRNYPSNYLTEIAGHIDASLIKHEHPYAKTETTQEKKLVP</sequence>
<dbReference type="PANTHER" id="PTHR46600">
    <property type="entry name" value="THAP DOMAIN-CONTAINING"/>
    <property type="match status" value="1"/>
</dbReference>
<reference evidence="14" key="1">
    <citation type="submission" date="2022-11" db="UniProtKB">
        <authorList>
            <consortium name="EnsemblMetazoa"/>
        </authorList>
    </citation>
    <scope>IDENTIFICATION</scope>
</reference>
<dbReference type="GO" id="GO:0005654">
    <property type="term" value="C:nucleoplasm"/>
    <property type="evidence" value="ECO:0007669"/>
    <property type="project" value="UniProtKB-SubCell"/>
</dbReference>
<dbReference type="InterPro" id="IPR006612">
    <property type="entry name" value="THAP_Znf"/>
</dbReference>
<proteinExistence type="inferred from homology"/>
<evidence type="ECO:0000256" key="6">
    <source>
        <dbReference type="ARBA" id="ARBA00023015"/>
    </source>
</evidence>
<dbReference type="Proteomes" id="UP000887567">
    <property type="component" value="Unplaced"/>
</dbReference>
<protein>
    <recommendedName>
        <fullName evidence="13">THAP-type domain-containing protein</fullName>
    </recommendedName>
</protein>
<dbReference type="OMA" id="TVRREWI"/>
<evidence type="ECO:0000313" key="14">
    <source>
        <dbReference type="EnsemblMetazoa" id="XP_020911599.1"/>
    </source>
</evidence>
<keyword evidence="4 12" id="KW-0863">Zinc-finger</keyword>
<evidence type="ECO:0000256" key="2">
    <source>
        <dbReference type="ARBA" id="ARBA00006177"/>
    </source>
</evidence>
<keyword evidence="6" id="KW-0805">Transcription regulation</keyword>
<dbReference type="GO" id="GO:0008270">
    <property type="term" value="F:zinc ion binding"/>
    <property type="evidence" value="ECO:0007669"/>
    <property type="project" value="UniProtKB-KW"/>
</dbReference>
<keyword evidence="8 12" id="KW-0238">DNA-binding</keyword>
<evidence type="ECO:0000256" key="3">
    <source>
        <dbReference type="ARBA" id="ARBA00022723"/>
    </source>
</evidence>
<dbReference type="Pfam" id="PF05485">
    <property type="entry name" value="THAP"/>
    <property type="match status" value="1"/>
</dbReference>
<evidence type="ECO:0000256" key="11">
    <source>
        <dbReference type="ARBA" id="ARBA00023306"/>
    </source>
</evidence>
<keyword evidence="15" id="KW-1185">Reference proteome</keyword>
<comment type="subcellular location">
    <subcellularLocation>
        <location evidence="1">Nucleus</location>
        <location evidence="1">Nucleoplasm</location>
    </subcellularLocation>
</comment>
<organism evidence="14 15">
    <name type="scientific">Exaiptasia diaphana</name>
    <name type="common">Tropical sea anemone</name>
    <name type="synonym">Aiptasia pulchella</name>
    <dbReference type="NCBI Taxonomy" id="2652724"/>
    <lineage>
        <taxon>Eukaryota</taxon>
        <taxon>Metazoa</taxon>
        <taxon>Cnidaria</taxon>
        <taxon>Anthozoa</taxon>
        <taxon>Hexacorallia</taxon>
        <taxon>Actiniaria</taxon>
        <taxon>Aiptasiidae</taxon>
        <taxon>Exaiptasia</taxon>
    </lineage>
</organism>
<dbReference type="GO" id="GO:0043565">
    <property type="term" value="F:sequence-specific DNA binding"/>
    <property type="evidence" value="ECO:0007669"/>
    <property type="project" value="InterPro"/>
</dbReference>
<accession>A0A913XZ84</accession>
<dbReference type="EnsemblMetazoa" id="XM_021055940.2">
    <property type="protein sequence ID" value="XP_020911599.1"/>
    <property type="gene ID" value="LOC110249366"/>
</dbReference>
<evidence type="ECO:0000313" key="15">
    <source>
        <dbReference type="Proteomes" id="UP000887567"/>
    </source>
</evidence>